<evidence type="ECO:0000256" key="8">
    <source>
        <dbReference type="ARBA" id="ARBA00023136"/>
    </source>
</evidence>
<evidence type="ECO:0000256" key="9">
    <source>
        <dbReference type="ARBA" id="ARBA00025157"/>
    </source>
</evidence>
<dbReference type="CDD" id="cd03225">
    <property type="entry name" value="ABC_cobalt_CbiO_domain1"/>
    <property type="match status" value="1"/>
</dbReference>
<reference evidence="12 13" key="1">
    <citation type="submission" date="2024-04" db="EMBL/GenBank/DDBJ databases">
        <title>Genome sequencing and metabolic network reconstruction of aminoacids and betaine degradation by Anoxynatronum sibiricum.</title>
        <authorList>
            <person name="Detkova E.N."/>
            <person name="Boltjanskaja Y.V."/>
            <person name="Mardanov A.V."/>
            <person name="Kevbrin V."/>
        </authorList>
    </citation>
    <scope>NUCLEOTIDE SEQUENCE [LARGE SCALE GENOMIC DNA]</scope>
    <source>
        <strain evidence="12 13">Z-7981</strain>
    </source>
</reference>
<accession>A0ABU9VWV5</accession>
<keyword evidence="5 10" id="KW-0547">Nucleotide-binding</keyword>
<dbReference type="SMART" id="SM00382">
    <property type="entry name" value="AAA"/>
    <property type="match status" value="1"/>
</dbReference>
<keyword evidence="8 10" id="KW-0472">Membrane</keyword>
<dbReference type="EMBL" id="JBCITM010000019">
    <property type="protein sequence ID" value="MEN1761655.1"/>
    <property type="molecule type" value="Genomic_DNA"/>
</dbReference>
<dbReference type="InterPro" id="IPR005876">
    <property type="entry name" value="Co_trans_ATP-bd"/>
</dbReference>
<evidence type="ECO:0000256" key="2">
    <source>
        <dbReference type="ARBA" id="ARBA00005417"/>
    </source>
</evidence>
<sequence length="276" mass="30562">MIEVKDLTFVYGRGTKQPVKALKNVNLDIMRGEFLTILGHNGSGKSTLARHFNGLLTPSKGEVLVDGISVKDKSKLWEIRKRVGMVFQNPDNQIVSTVVEEDVAFGPENLGIPADEIRQRVDWALETLNMTEYRREEPHQLSGGQKQRVAIAGVLATRPECIVLDEPTALLDPIGRNEVIEAAKKLNRDEGITVVLITHFMNEAIEADRIVVMDRGEITLSGTPRDIFDQVELIRELGLDIPMATQIALGLRQRGIQVADHILAAEELVNSLCPSS</sequence>
<dbReference type="PROSITE" id="PS00211">
    <property type="entry name" value="ABC_TRANSPORTER_1"/>
    <property type="match status" value="1"/>
</dbReference>
<dbReference type="NCBIfam" id="TIGR01166">
    <property type="entry name" value="cbiO"/>
    <property type="match status" value="1"/>
</dbReference>
<evidence type="ECO:0000313" key="13">
    <source>
        <dbReference type="Proteomes" id="UP001407405"/>
    </source>
</evidence>
<evidence type="ECO:0000256" key="10">
    <source>
        <dbReference type="RuleBase" id="RU364103"/>
    </source>
</evidence>
<evidence type="ECO:0000313" key="12">
    <source>
        <dbReference type="EMBL" id="MEN1761655.1"/>
    </source>
</evidence>
<dbReference type="InterPro" id="IPR003593">
    <property type="entry name" value="AAA+_ATPase"/>
</dbReference>
<comment type="similarity">
    <text evidence="2 10">Belongs to the ABC transporter superfamily.</text>
</comment>
<keyword evidence="4 10" id="KW-1003">Cell membrane</keyword>
<dbReference type="InterPro" id="IPR027417">
    <property type="entry name" value="P-loop_NTPase"/>
</dbReference>
<comment type="function">
    <text evidence="10">Part of an ABC transporter complex. Responsible for energy coupling to the transport system.</text>
</comment>
<dbReference type="InterPro" id="IPR015856">
    <property type="entry name" value="ABC_transpr_CbiO/EcfA_su"/>
</dbReference>
<keyword evidence="3 10" id="KW-0813">Transport</keyword>
<keyword evidence="13" id="KW-1185">Reference proteome</keyword>
<evidence type="ECO:0000256" key="1">
    <source>
        <dbReference type="ARBA" id="ARBA00004202"/>
    </source>
</evidence>
<evidence type="ECO:0000256" key="5">
    <source>
        <dbReference type="ARBA" id="ARBA00022741"/>
    </source>
</evidence>
<evidence type="ECO:0000259" key="11">
    <source>
        <dbReference type="PROSITE" id="PS50893"/>
    </source>
</evidence>
<comment type="caution">
    <text evidence="12">The sequence shown here is derived from an EMBL/GenBank/DDBJ whole genome shotgun (WGS) entry which is preliminary data.</text>
</comment>
<dbReference type="InterPro" id="IPR030947">
    <property type="entry name" value="EcfA_1"/>
</dbReference>
<dbReference type="NCBIfam" id="NF010167">
    <property type="entry name" value="PRK13648.1"/>
    <property type="match status" value="1"/>
</dbReference>
<dbReference type="Gene3D" id="3.40.50.300">
    <property type="entry name" value="P-loop containing nucleotide triphosphate hydrolases"/>
    <property type="match status" value="1"/>
</dbReference>
<comment type="subcellular location">
    <subcellularLocation>
        <location evidence="1 10">Cell membrane</location>
        <topology evidence="1 10">Peripheral membrane protein</topology>
    </subcellularLocation>
</comment>
<comment type="function">
    <text evidence="9">Probably part of an ABC transporter complex. Responsible for energy coupling to the transport system.</text>
</comment>
<protein>
    <recommendedName>
        <fullName evidence="10">ABC transporter ATP-binding protein</fullName>
    </recommendedName>
</protein>
<feature type="domain" description="ABC transporter" evidence="11">
    <location>
        <begin position="2"/>
        <end position="240"/>
    </location>
</feature>
<gene>
    <name evidence="12" type="ORF">AAIG11_14300</name>
</gene>
<keyword evidence="6 10" id="KW-0067">ATP-binding</keyword>
<evidence type="ECO:0000256" key="7">
    <source>
        <dbReference type="ARBA" id="ARBA00022967"/>
    </source>
</evidence>
<dbReference type="PANTHER" id="PTHR43553:SF24">
    <property type="entry name" value="ENERGY-COUPLING FACTOR TRANSPORTER ATP-BINDING PROTEIN ECFA1"/>
    <property type="match status" value="1"/>
</dbReference>
<evidence type="ECO:0000256" key="6">
    <source>
        <dbReference type="ARBA" id="ARBA00022840"/>
    </source>
</evidence>
<dbReference type="InterPro" id="IPR050095">
    <property type="entry name" value="ECF_ABC_transporter_ATP-bd"/>
</dbReference>
<evidence type="ECO:0000256" key="4">
    <source>
        <dbReference type="ARBA" id="ARBA00022475"/>
    </source>
</evidence>
<dbReference type="SUPFAM" id="SSF52540">
    <property type="entry name" value="P-loop containing nucleoside triphosphate hydrolases"/>
    <property type="match status" value="1"/>
</dbReference>
<name>A0ABU9VWV5_9CLOT</name>
<keyword evidence="7" id="KW-1278">Translocase</keyword>
<dbReference type="InterPro" id="IPR003439">
    <property type="entry name" value="ABC_transporter-like_ATP-bd"/>
</dbReference>
<evidence type="ECO:0000256" key="3">
    <source>
        <dbReference type="ARBA" id="ARBA00022448"/>
    </source>
</evidence>
<organism evidence="12 13">
    <name type="scientific">Anoxynatronum sibiricum</name>
    <dbReference type="NCBI Taxonomy" id="210623"/>
    <lineage>
        <taxon>Bacteria</taxon>
        <taxon>Bacillati</taxon>
        <taxon>Bacillota</taxon>
        <taxon>Clostridia</taxon>
        <taxon>Eubacteriales</taxon>
        <taxon>Clostridiaceae</taxon>
        <taxon>Anoxynatronum</taxon>
    </lineage>
</organism>
<dbReference type="NCBIfam" id="TIGR04520">
    <property type="entry name" value="ECF_ATPase_1"/>
    <property type="match status" value="1"/>
</dbReference>
<dbReference type="PANTHER" id="PTHR43553">
    <property type="entry name" value="HEAVY METAL TRANSPORTER"/>
    <property type="match status" value="1"/>
</dbReference>
<dbReference type="Proteomes" id="UP001407405">
    <property type="component" value="Unassembled WGS sequence"/>
</dbReference>
<proteinExistence type="inferred from homology"/>
<dbReference type="InterPro" id="IPR017871">
    <property type="entry name" value="ABC_transporter-like_CS"/>
</dbReference>
<dbReference type="Pfam" id="PF00005">
    <property type="entry name" value="ABC_tran"/>
    <property type="match status" value="1"/>
</dbReference>
<dbReference type="PROSITE" id="PS50893">
    <property type="entry name" value="ABC_TRANSPORTER_2"/>
    <property type="match status" value="1"/>
</dbReference>